<dbReference type="eggNOG" id="ENOG5032UVU">
    <property type="taxonomic scope" value="Bacteria"/>
</dbReference>
<proteinExistence type="predicted"/>
<dbReference type="RefSeq" id="WP_034687347.1">
    <property type="nucleotide sequence ID" value="NZ_CP023049.2"/>
</dbReference>
<protein>
    <submittedName>
        <fullName evidence="2">Uncharacterized protein</fullName>
    </submittedName>
</protein>
<evidence type="ECO:0000313" key="3">
    <source>
        <dbReference type="Proteomes" id="UP000028709"/>
    </source>
</evidence>
<organism evidence="2 3">
    <name type="scientific">Chryseobacterium piperi</name>
    <dbReference type="NCBI Taxonomy" id="558152"/>
    <lineage>
        <taxon>Bacteria</taxon>
        <taxon>Pseudomonadati</taxon>
        <taxon>Bacteroidota</taxon>
        <taxon>Flavobacteriia</taxon>
        <taxon>Flavobacteriales</taxon>
        <taxon>Weeksellaceae</taxon>
        <taxon>Chryseobacterium group</taxon>
        <taxon>Chryseobacterium</taxon>
    </lineage>
</organism>
<evidence type="ECO:0000256" key="1">
    <source>
        <dbReference type="SAM" id="MobiDB-lite"/>
    </source>
</evidence>
<accession>A0A086AK47</accession>
<comment type="caution">
    <text evidence="2">The sequence shown here is derived from an EMBL/GenBank/DDBJ whole genome shotgun (WGS) entry which is preliminary data.</text>
</comment>
<sequence>METKPTFEGDIETLNSPGTMTHAFIKELINNYRNNQLQTINKNLEMDDAHSIWFDLPKLKKFIADMEAEAKKNNPSVTEKDMGIRFYYAAYPKAENWDMMKNHPIPKEYAEKHTLVMVPTLKKEDGNGKLLDFDFNVLTCNGKPLAVALKSTSAIPPVEDGGLAQNHGNLIPPDGTVSESY</sequence>
<dbReference type="KEGG" id="cpip:CJF12_11505"/>
<reference evidence="2 3" key="1">
    <citation type="submission" date="2014-07" db="EMBL/GenBank/DDBJ databases">
        <title>Genome of Chryseobacterium piperi CTM.</title>
        <authorList>
            <person name="Pipes S.E."/>
            <person name="Stropko S.J."/>
            <person name="Newman J.D."/>
        </authorList>
    </citation>
    <scope>NUCLEOTIDE SEQUENCE [LARGE SCALE GENOMIC DNA]</scope>
    <source>
        <strain evidence="2 3">CTM</strain>
    </source>
</reference>
<dbReference type="OrthoDB" id="1355945at2"/>
<dbReference type="Proteomes" id="UP000028709">
    <property type="component" value="Unassembled WGS sequence"/>
</dbReference>
<name>A0A086AK47_9FLAO</name>
<keyword evidence="3" id="KW-1185">Reference proteome</keyword>
<feature type="region of interest" description="Disordered" evidence="1">
    <location>
        <begin position="161"/>
        <end position="181"/>
    </location>
</feature>
<dbReference type="EMBL" id="JPRJ01000047">
    <property type="protein sequence ID" value="KFF17061.1"/>
    <property type="molecule type" value="Genomic_DNA"/>
</dbReference>
<dbReference type="STRING" id="558152.IQ37_17400"/>
<gene>
    <name evidence="2" type="ORF">IQ37_17400</name>
</gene>
<evidence type="ECO:0000313" key="2">
    <source>
        <dbReference type="EMBL" id="KFF17061.1"/>
    </source>
</evidence>
<dbReference type="AlphaFoldDB" id="A0A086AK47"/>